<evidence type="ECO:0000313" key="3">
    <source>
        <dbReference type="EMBL" id="AFY02369.1"/>
    </source>
</evidence>
<dbReference type="AlphaFoldDB" id="K7ZBJ0"/>
<organism evidence="3 4">
    <name type="scientific">Bdellovibrio bacteriovorus str. Tiberius</name>
    <dbReference type="NCBI Taxonomy" id="1069642"/>
    <lineage>
        <taxon>Bacteria</taxon>
        <taxon>Pseudomonadati</taxon>
        <taxon>Bdellovibrionota</taxon>
        <taxon>Bdellovibrionia</taxon>
        <taxon>Bdellovibrionales</taxon>
        <taxon>Pseudobdellovibrionaceae</taxon>
        <taxon>Bdellovibrio</taxon>
    </lineage>
</organism>
<dbReference type="OrthoDB" id="5417728at2"/>
<dbReference type="Proteomes" id="UP000010074">
    <property type="component" value="Chromosome"/>
</dbReference>
<sequence length="229" mass="26824">MKQKFLFFRNDDLGWMPAQFERLMDLFRKHELTLCAAAIPLYCNDSYKKNAFASDRKYLEVHSHGYSHLDHQNQGKKAEFGDQRDPESVRHEMQKSLDMTRDLFGDLYFAAFTPPWNRIEDRFLPILKEVGFKVLSRDGDKSAAIDGLMDLNIHVDVHTSKKGKLTSPEAIWQSTHAQWEQSDRCGIMLHHKHMEDQDYAVLDLFLAQVKEQNIPVLSYKEIWNEGRHV</sequence>
<evidence type="ECO:0000259" key="2">
    <source>
        <dbReference type="Pfam" id="PF01522"/>
    </source>
</evidence>
<dbReference type="HOGENOM" id="CLU_073819_0_0_7"/>
<feature type="domain" description="NodB homology" evidence="2">
    <location>
        <begin position="14"/>
        <end position="134"/>
    </location>
</feature>
<dbReference type="GO" id="GO:0005975">
    <property type="term" value="P:carbohydrate metabolic process"/>
    <property type="evidence" value="ECO:0007669"/>
    <property type="project" value="InterPro"/>
</dbReference>
<dbReference type="InterPro" id="IPR002509">
    <property type="entry name" value="NODB_dom"/>
</dbReference>
<dbReference type="InterPro" id="IPR011330">
    <property type="entry name" value="Glyco_hydro/deAcase_b/a-brl"/>
</dbReference>
<dbReference type="EMBL" id="CP002930">
    <property type="protein sequence ID" value="AFY02369.1"/>
    <property type="molecule type" value="Genomic_DNA"/>
</dbReference>
<feature type="region of interest" description="Disordered" evidence="1">
    <location>
        <begin position="68"/>
        <end position="88"/>
    </location>
</feature>
<dbReference type="Pfam" id="PF01522">
    <property type="entry name" value="Polysacc_deac_1"/>
    <property type="match status" value="1"/>
</dbReference>
<evidence type="ECO:0000313" key="4">
    <source>
        <dbReference type="Proteomes" id="UP000010074"/>
    </source>
</evidence>
<gene>
    <name evidence="3" type="ORF">Bdt_2687</name>
</gene>
<dbReference type="RefSeq" id="WP_015091799.1">
    <property type="nucleotide sequence ID" value="NC_019567.1"/>
</dbReference>
<accession>K7ZBJ0</accession>
<reference evidence="3 4" key="1">
    <citation type="journal article" date="2012" name="BMC Genomics">
        <title>Genome analysis of a simultaneously predatory and prey-independent, novel Bdellovibrio bacteriovorus from the River Tiber, supports in silico predictions of both ancient and recent lateral gene transfer from diverse bacteria.</title>
        <authorList>
            <person name="Hobley L."/>
            <person name="Lerner T.R."/>
            <person name="Williams L.E."/>
            <person name="Lambert C."/>
            <person name="Till R."/>
            <person name="Milner D.S."/>
            <person name="Basford S.M."/>
            <person name="Capeness M.J."/>
            <person name="Fenton A.K."/>
            <person name="Atterbury R.J."/>
            <person name="Harris M.A."/>
            <person name="Sockett R.E."/>
        </authorList>
    </citation>
    <scope>NUCLEOTIDE SEQUENCE [LARGE SCALE GENOMIC DNA]</scope>
    <source>
        <strain evidence="3 4">Tiberius</strain>
    </source>
</reference>
<dbReference type="KEGG" id="bbat:Bdt_2687"/>
<proteinExistence type="predicted"/>
<name>K7ZBJ0_BDEBC</name>
<evidence type="ECO:0000256" key="1">
    <source>
        <dbReference type="SAM" id="MobiDB-lite"/>
    </source>
</evidence>
<dbReference type="Gene3D" id="3.20.20.370">
    <property type="entry name" value="Glycoside hydrolase/deacetylase"/>
    <property type="match status" value="1"/>
</dbReference>
<dbReference type="PATRIC" id="fig|1069642.3.peg.2658"/>
<dbReference type="STRING" id="1069642.Bdt_2687"/>
<protein>
    <submittedName>
        <fullName evidence="3">Polysaccharide deacetylase</fullName>
    </submittedName>
</protein>
<dbReference type="SUPFAM" id="SSF88713">
    <property type="entry name" value="Glycoside hydrolase/deacetylase"/>
    <property type="match status" value="1"/>
</dbReference>